<comment type="catalytic activity">
    <reaction evidence="6">
        <text>Endohydrolysis of (1-&gt;4)-beta-D-xylosidic linkages in xylans.</text>
        <dbReference type="EC" id="3.2.1.8"/>
    </reaction>
</comment>
<feature type="chain" id="PRO_5003193713" description="Beta-xylanase" evidence="7">
    <location>
        <begin position="18"/>
        <end position="337"/>
    </location>
</feature>
<evidence type="ECO:0000256" key="6">
    <source>
        <dbReference type="RuleBase" id="RU361174"/>
    </source>
</evidence>
<dbReference type="PRINTS" id="PR00134">
    <property type="entry name" value="GLHYDRLASE10"/>
</dbReference>
<evidence type="ECO:0000256" key="2">
    <source>
        <dbReference type="ARBA" id="ARBA00022801"/>
    </source>
</evidence>
<accession>E5AEE4</accession>
<evidence type="ECO:0000256" key="4">
    <source>
        <dbReference type="ARBA" id="ARBA00023295"/>
    </source>
</evidence>
<dbReference type="Pfam" id="PF00331">
    <property type="entry name" value="Glyco_hydro_10"/>
    <property type="match status" value="1"/>
</dbReference>
<dbReference type="Gene3D" id="3.20.20.80">
    <property type="entry name" value="Glycosidases"/>
    <property type="match status" value="1"/>
</dbReference>
<dbReference type="OrthoDB" id="3055998at2759"/>
<dbReference type="InterPro" id="IPR044846">
    <property type="entry name" value="GH10"/>
</dbReference>
<keyword evidence="4 6" id="KW-0326">Glycosidase</keyword>
<evidence type="ECO:0000256" key="1">
    <source>
        <dbReference type="ARBA" id="ARBA00007495"/>
    </source>
</evidence>
<dbReference type="SUPFAM" id="SSF51445">
    <property type="entry name" value="(Trans)glycosidases"/>
    <property type="match status" value="1"/>
</dbReference>
<dbReference type="EC" id="3.2.1.8" evidence="6"/>
<evidence type="ECO:0000313" key="9">
    <source>
        <dbReference type="EMBL" id="CBY01583.1"/>
    </source>
</evidence>
<dbReference type="EMBL" id="FP929139">
    <property type="protein sequence ID" value="CBY01583.1"/>
    <property type="molecule type" value="Genomic_DNA"/>
</dbReference>
<reference evidence="10" key="1">
    <citation type="journal article" date="2011" name="Nat. Commun.">
        <title>Effector diversification within compartments of the Leptosphaeria maculans genome affected by Repeat-Induced Point mutations.</title>
        <authorList>
            <person name="Rouxel T."/>
            <person name="Grandaubert J."/>
            <person name="Hane J.K."/>
            <person name="Hoede C."/>
            <person name="van de Wouw A.P."/>
            <person name="Couloux A."/>
            <person name="Dominguez V."/>
            <person name="Anthouard V."/>
            <person name="Bally P."/>
            <person name="Bourras S."/>
            <person name="Cozijnsen A.J."/>
            <person name="Ciuffetti L.M."/>
            <person name="Degrave A."/>
            <person name="Dilmaghani A."/>
            <person name="Duret L."/>
            <person name="Fudal I."/>
            <person name="Goodwin S.B."/>
            <person name="Gout L."/>
            <person name="Glaser N."/>
            <person name="Linglin J."/>
            <person name="Kema G.H.J."/>
            <person name="Lapalu N."/>
            <person name="Lawrence C.B."/>
            <person name="May K."/>
            <person name="Meyer M."/>
            <person name="Ollivier B."/>
            <person name="Poulain J."/>
            <person name="Schoch C.L."/>
            <person name="Simon A."/>
            <person name="Spatafora J.W."/>
            <person name="Stachowiak A."/>
            <person name="Turgeon B.G."/>
            <person name="Tyler B.M."/>
            <person name="Vincent D."/>
            <person name="Weissenbach J."/>
            <person name="Amselem J."/>
            <person name="Quesneville H."/>
            <person name="Oliver R.P."/>
            <person name="Wincker P."/>
            <person name="Balesdent M.-H."/>
            <person name="Howlett B.J."/>
        </authorList>
    </citation>
    <scope>NUCLEOTIDE SEQUENCE [LARGE SCALE GENOMIC DNA]</scope>
    <source>
        <strain evidence="10">JN3 / isolate v23.1.3 / race Av1-4-5-6-7-8</strain>
    </source>
</reference>
<evidence type="ECO:0000256" key="7">
    <source>
        <dbReference type="SAM" id="SignalP"/>
    </source>
</evidence>
<proteinExistence type="inferred from homology"/>
<evidence type="ECO:0000259" key="8">
    <source>
        <dbReference type="PROSITE" id="PS51760"/>
    </source>
</evidence>
<dbReference type="PANTHER" id="PTHR31490">
    <property type="entry name" value="GLYCOSYL HYDROLASE"/>
    <property type="match status" value="1"/>
</dbReference>
<dbReference type="PROSITE" id="PS51760">
    <property type="entry name" value="GH10_2"/>
    <property type="match status" value="1"/>
</dbReference>
<protein>
    <recommendedName>
        <fullName evidence="6">Beta-xylanase</fullName>
        <ecNumber evidence="6">3.2.1.8</ecNumber>
    </recommendedName>
</protein>
<evidence type="ECO:0000313" key="10">
    <source>
        <dbReference type="Proteomes" id="UP000002668"/>
    </source>
</evidence>
<keyword evidence="5 6" id="KW-0624">Polysaccharide degradation</keyword>
<dbReference type="CAZy" id="GH10">
    <property type="family name" value="Glycoside Hydrolase Family 10"/>
</dbReference>
<keyword evidence="9" id="KW-0858">Xylan degradation</keyword>
<feature type="signal peptide" evidence="7">
    <location>
        <begin position="1"/>
        <end position="17"/>
    </location>
</feature>
<keyword evidence="10" id="KW-1185">Reference proteome</keyword>
<dbReference type="SMART" id="SM00633">
    <property type="entry name" value="Glyco_10"/>
    <property type="match status" value="1"/>
</dbReference>
<name>E5AEE4_LEPMJ</name>
<keyword evidence="2 6" id="KW-0378">Hydrolase</keyword>
<evidence type="ECO:0000256" key="3">
    <source>
        <dbReference type="ARBA" id="ARBA00023277"/>
    </source>
</evidence>
<dbReference type="STRING" id="985895.E5AEE4"/>
<dbReference type="eggNOG" id="ENOG502QSCW">
    <property type="taxonomic scope" value="Eukaryota"/>
</dbReference>
<dbReference type="VEuPathDB" id="FungiDB:LEMA_P003700.1"/>
<dbReference type="HOGENOM" id="CLU_020161_2_0_1"/>
<organism evidence="9 10">
    <name type="scientific">Leptosphaeria maculans (strain JN3 / isolate v23.1.3 / race Av1-4-5-6-7-8)</name>
    <name type="common">Blackleg fungus</name>
    <name type="synonym">Phoma lingam</name>
    <dbReference type="NCBI Taxonomy" id="985895"/>
    <lineage>
        <taxon>Eukaryota</taxon>
        <taxon>Fungi</taxon>
        <taxon>Dikarya</taxon>
        <taxon>Ascomycota</taxon>
        <taxon>Pezizomycotina</taxon>
        <taxon>Dothideomycetes</taxon>
        <taxon>Pleosporomycetidae</taxon>
        <taxon>Pleosporales</taxon>
        <taxon>Pleosporineae</taxon>
        <taxon>Leptosphaeriaceae</taxon>
        <taxon>Plenodomus</taxon>
        <taxon>Plenodomus lingam/Leptosphaeria maculans species complex</taxon>
    </lineage>
</organism>
<dbReference type="PANTHER" id="PTHR31490:SF76">
    <property type="entry name" value="ENDO-1,4-BETA-XYLANASE C"/>
    <property type="match status" value="1"/>
</dbReference>
<feature type="domain" description="GH10" evidence="8">
    <location>
        <begin position="32"/>
        <end position="335"/>
    </location>
</feature>
<dbReference type="AlphaFoldDB" id="E5AEE4"/>
<evidence type="ECO:0000256" key="5">
    <source>
        <dbReference type="ARBA" id="ARBA00023326"/>
    </source>
</evidence>
<sequence length="337" mass="36667">MKFSLVTILSATALVSGAPFPGTSPESALEERQAAQSINDAMVKKGRKYFGTCTDPGRLNAGSNAAIIKANFGAITPENSLKWDATEPSKGNFNFGQADQTLKFATDNKKLIRGHTPVWHSQLPSWVSSIRDKATLTSVMQNHITTLMTRYKGQIYAWDVINEMFEENGNFRSSVFYNVLGESFVRIAFEAAKKADPDAKLYINDYNHYHSLDTASYAKTQAMVRNVKNWISQGIPIDGIGSQGHLTSGQGANAPAAMAALCAAAPECALTEVDIQNAQASDWTNVVKACLNQANCVGITVWGVRDSDSWRPQGNPLLFDSNYKAKPAYDTVLAALQ</sequence>
<dbReference type="Proteomes" id="UP000002668">
    <property type="component" value="Genome"/>
</dbReference>
<dbReference type="InterPro" id="IPR017853">
    <property type="entry name" value="GH"/>
</dbReference>
<comment type="similarity">
    <text evidence="1 6">Belongs to the glycosyl hydrolase 10 (cellulase F) family.</text>
</comment>
<gene>
    <name evidence="9" type="ORF">LEMA_P003700.1</name>
</gene>
<dbReference type="InParanoid" id="E5AEE4"/>
<keyword evidence="3 6" id="KW-0119">Carbohydrate metabolism</keyword>
<dbReference type="InterPro" id="IPR001000">
    <property type="entry name" value="GH10_dom"/>
</dbReference>
<keyword evidence="7" id="KW-0732">Signal</keyword>
<dbReference type="GO" id="GO:0031176">
    <property type="term" value="F:endo-1,4-beta-xylanase activity"/>
    <property type="evidence" value="ECO:0007669"/>
    <property type="project" value="UniProtKB-EC"/>
</dbReference>
<dbReference type="GO" id="GO:0045493">
    <property type="term" value="P:xylan catabolic process"/>
    <property type="evidence" value="ECO:0007669"/>
    <property type="project" value="UniProtKB-KW"/>
</dbReference>
<dbReference type="OMA" id="NEVMGDN"/>